<gene>
    <name evidence="9 14" type="primary">atpC</name>
    <name evidence="14" type="ORF">H8Z83_09990</name>
</gene>
<dbReference type="InterPro" id="IPR020547">
    <property type="entry name" value="ATP_synth_F1_esu_C"/>
</dbReference>
<evidence type="ECO:0000256" key="1">
    <source>
        <dbReference type="ARBA" id="ARBA00004202"/>
    </source>
</evidence>
<dbReference type="GO" id="GO:0005524">
    <property type="term" value="F:ATP binding"/>
    <property type="evidence" value="ECO:0007669"/>
    <property type="project" value="UniProtKB-UniRule"/>
</dbReference>
<comment type="subunit">
    <text evidence="9 10">F-type ATPases have 2 components, CF(1) - the catalytic core - and CF(0) - the membrane proton channel. CF(1) has five subunits: alpha(3), beta(3), gamma(1), delta(1), epsilon(1). CF(0) has three main subunits: a, b and c.</text>
</comment>
<keyword evidence="8 9" id="KW-0066">ATP synthesis</keyword>
<comment type="similarity">
    <text evidence="2 9 10">Belongs to the ATPase epsilon chain family.</text>
</comment>
<dbReference type="HAMAP" id="MF_00530">
    <property type="entry name" value="ATP_synth_epsil_bac"/>
    <property type="match status" value="1"/>
</dbReference>
<evidence type="ECO:0000256" key="7">
    <source>
        <dbReference type="ARBA" id="ARBA00023196"/>
    </source>
</evidence>
<evidence type="ECO:0000313" key="14">
    <source>
        <dbReference type="EMBL" id="MBC5770647.1"/>
    </source>
</evidence>
<evidence type="ECO:0000256" key="2">
    <source>
        <dbReference type="ARBA" id="ARBA00005712"/>
    </source>
</evidence>
<keyword evidence="15" id="KW-1185">Reference proteome</keyword>
<proteinExistence type="inferred from homology"/>
<dbReference type="PANTHER" id="PTHR13822:SF10">
    <property type="entry name" value="ATP SYNTHASE EPSILON CHAIN, CHLOROPLASTIC"/>
    <property type="match status" value="1"/>
</dbReference>
<keyword evidence="7 9" id="KW-0139">CF(1)</keyword>
<accession>A0A923SB34</accession>
<name>A0A923SB34_9FIRM</name>
<evidence type="ECO:0000259" key="13">
    <source>
        <dbReference type="Pfam" id="PF02823"/>
    </source>
</evidence>
<dbReference type="InterPro" id="IPR036794">
    <property type="entry name" value="ATP_F1_dsu/esu_C_sf"/>
</dbReference>
<dbReference type="RefSeq" id="WP_187014886.1">
    <property type="nucleotide sequence ID" value="NZ_JACOQI010000008.1"/>
</dbReference>
<dbReference type="NCBIfam" id="TIGR01216">
    <property type="entry name" value="ATP_synt_epsi"/>
    <property type="match status" value="1"/>
</dbReference>
<dbReference type="SUPFAM" id="SSF51344">
    <property type="entry name" value="Epsilon subunit of F1F0-ATP synthase N-terminal domain"/>
    <property type="match status" value="1"/>
</dbReference>
<dbReference type="GO" id="GO:0045259">
    <property type="term" value="C:proton-transporting ATP synthase complex"/>
    <property type="evidence" value="ECO:0007669"/>
    <property type="project" value="UniProtKB-KW"/>
</dbReference>
<comment type="function">
    <text evidence="9">Produces ATP from ADP in the presence of a proton gradient across the membrane.</text>
</comment>
<comment type="subcellular location">
    <subcellularLocation>
        <location evidence="1 9">Cell membrane</location>
        <topology evidence="1 9">Peripheral membrane protein</topology>
    </subcellularLocation>
</comment>
<organism evidence="14 15">
    <name type="scientific">Dysosmobacter segnis</name>
    <dbReference type="NCBI Taxonomy" id="2763042"/>
    <lineage>
        <taxon>Bacteria</taxon>
        <taxon>Bacillati</taxon>
        <taxon>Bacillota</taxon>
        <taxon>Clostridia</taxon>
        <taxon>Eubacteriales</taxon>
        <taxon>Oscillospiraceae</taxon>
        <taxon>Dysosmobacter</taxon>
    </lineage>
</organism>
<keyword evidence="5 9" id="KW-0406">Ion transport</keyword>
<dbReference type="Pfam" id="PF02823">
    <property type="entry name" value="ATP-synt_DE_N"/>
    <property type="match status" value="1"/>
</dbReference>
<dbReference type="EMBL" id="JACOQI010000008">
    <property type="protein sequence ID" value="MBC5770647.1"/>
    <property type="molecule type" value="Genomic_DNA"/>
</dbReference>
<comment type="caution">
    <text evidence="14">The sequence shown here is derived from an EMBL/GenBank/DDBJ whole genome shotgun (WGS) entry which is preliminary data.</text>
</comment>
<dbReference type="InterPro" id="IPR001469">
    <property type="entry name" value="ATP_synth_F1_dsu/esu"/>
</dbReference>
<dbReference type="SUPFAM" id="SSF46604">
    <property type="entry name" value="Epsilon subunit of F1F0-ATP synthase C-terminal domain"/>
    <property type="match status" value="1"/>
</dbReference>
<dbReference type="PANTHER" id="PTHR13822">
    <property type="entry name" value="ATP SYNTHASE DELTA/EPSILON CHAIN"/>
    <property type="match status" value="1"/>
</dbReference>
<evidence type="ECO:0000256" key="5">
    <source>
        <dbReference type="ARBA" id="ARBA00023065"/>
    </source>
</evidence>
<dbReference type="AlphaFoldDB" id="A0A923SB34"/>
<evidence type="ECO:0000313" key="15">
    <source>
        <dbReference type="Proteomes" id="UP000620327"/>
    </source>
</evidence>
<protein>
    <recommendedName>
        <fullName evidence="9">ATP synthase epsilon chain</fullName>
    </recommendedName>
    <alternativeName>
        <fullName evidence="9">ATP synthase F1 sector epsilon subunit</fullName>
    </alternativeName>
    <alternativeName>
        <fullName evidence="9">F-ATPase epsilon subunit</fullName>
    </alternativeName>
</protein>
<feature type="domain" description="ATP synthase epsilon subunit C-terminal" evidence="12">
    <location>
        <begin position="87"/>
        <end position="131"/>
    </location>
</feature>
<reference evidence="14" key="1">
    <citation type="submission" date="2020-08" db="EMBL/GenBank/DDBJ databases">
        <title>Genome public.</title>
        <authorList>
            <person name="Liu C."/>
            <person name="Sun Q."/>
        </authorList>
    </citation>
    <scope>NUCLEOTIDE SEQUENCE</scope>
    <source>
        <strain evidence="14">BX15</strain>
    </source>
</reference>
<keyword evidence="4 9" id="KW-1003">Cell membrane</keyword>
<keyword evidence="3 9" id="KW-0813">Transport</keyword>
<dbReference type="InterPro" id="IPR020546">
    <property type="entry name" value="ATP_synth_F1_dsu/esu_N"/>
</dbReference>
<evidence type="ECO:0000256" key="11">
    <source>
        <dbReference type="SAM" id="Coils"/>
    </source>
</evidence>
<evidence type="ECO:0000256" key="4">
    <source>
        <dbReference type="ARBA" id="ARBA00022475"/>
    </source>
</evidence>
<evidence type="ECO:0000259" key="12">
    <source>
        <dbReference type="Pfam" id="PF00401"/>
    </source>
</evidence>
<dbReference type="Pfam" id="PF00401">
    <property type="entry name" value="ATP-synt_DE"/>
    <property type="match status" value="1"/>
</dbReference>
<feature type="domain" description="ATP synthase F1 complex delta/epsilon subunit N-terminal" evidence="13">
    <location>
        <begin position="4"/>
        <end position="83"/>
    </location>
</feature>
<feature type="coiled-coil region" evidence="11">
    <location>
        <begin position="94"/>
        <end position="131"/>
    </location>
</feature>
<evidence type="ECO:0000256" key="3">
    <source>
        <dbReference type="ARBA" id="ARBA00022448"/>
    </source>
</evidence>
<keyword evidence="11" id="KW-0175">Coiled coil</keyword>
<evidence type="ECO:0000256" key="9">
    <source>
        <dbReference type="HAMAP-Rule" id="MF_00530"/>
    </source>
</evidence>
<evidence type="ECO:0000256" key="10">
    <source>
        <dbReference type="RuleBase" id="RU003656"/>
    </source>
</evidence>
<keyword evidence="9" id="KW-0375">Hydrogen ion transport</keyword>
<dbReference type="CDD" id="cd12152">
    <property type="entry name" value="F1-ATPase_delta"/>
    <property type="match status" value="1"/>
</dbReference>
<dbReference type="GO" id="GO:0046933">
    <property type="term" value="F:proton-transporting ATP synthase activity, rotational mechanism"/>
    <property type="evidence" value="ECO:0007669"/>
    <property type="project" value="UniProtKB-UniRule"/>
</dbReference>
<dbReference type="Gene3D" id="1.20.5.440">
    <property type="entry name" value="ATP synthase delta/epsilon subunit, C-terminal domain"/>
    <property type="match status" value="1"/>
</dbReference>
<evidence type="ECO:0000256" key="8">
    <source>
        <dbReference type="ARBA" id="ARBA00023310"/>
    </source>
</evidence>
<dbReference type="GO" id="GO:0005886">
    <property type="term" value="C:plasma membrane"/>
    <property type="evidence" value="ECO:0007669"/>
    <property type="project" value="UniProtKB-SubCell"/>
</dbReference>
<dbReference type="Gene3D" id="2.60.15.10">
    <property type="entry name" value="F0F1 ATP synthase delta/epsilon subunit, N-terminal"/>
    <property type="match status" value="1"/>
</dbReference>
<keyword evidence="6 9" id="KW-0472">Membrane</keyword>
<dbReference type="InterPro" id="IPR036771">
    <property type="entry name" value="ATPsynth_dsu/esu_N"/>
</dbReference>
<evidence type="ECO:0000256" key="6">
    <source>
        <dbReference type="ARBA" id="ARBA00023136"/>
    </source>
</evidence>
<dbReference type="Proteomes" id="UP000620327">
    <property type="component" value="Unassembled WGS sequence"/>
</dbReference>
<sequence>MSAFHAQILASDTLFFDGDCEFMVVPCTDGAMGILSHHSNMIAAVVPGELRFQPVGGSLRTAAVSAGLVKVEAGEVMLLVSTAERPEDIDVNRARRAEDAAKEALLQKKSMQEHRNAEAQLARAISRLRTKEHWNSRR</sequence>